<dbReference type="RefSeq" id="WP_341375470.1">
    <property type="nucleotide sequence ID" value="NZ_JBBUTF010000016.1"/>
</dbReference>
<gene>
    <name evidence="1" type="ORF">AACH11_17105</name>
</gene>
<organism evidence="1 2">
    <name type="scientific">Pseudaquabacterium rugosum</name>
    <dbReference type="NCBI Taxonomy" id="2984194"/>
    <lineage>
        <taxon>Bacteria</taxon>
        <taxon>Pseudomonadati</taxon>
        <taxon>Pseudomonadota</taxon>
        <taxon>Betaproteobacteria</taxon>
        <taxon>Burkholderiales</taxon>
        <taxon>Sphaerotilaceae</taxon>
        <taxon>Pseudaquabacterium</taxon>
    </lineage>
</organism>
<evidence type="ECO:0000313" key="2">
    <source>
        <dbReference type="Proteomes" id="UP001368500"/>
    </source>
</evidence>
<proteinExistence type="predicted"/>
<protein>
    <submittedName>
        <fullName evidence="1">2-dehydro-3-deoxygalactonokinase</fullName>
    </submittedName>
</protein>
<dbReference type="Proteomes" id="UP001368500">
    <property type="component" value="Unassembled WGS sequence"/>
</dbReference>
<dbReference type="InterPro" id="IPR007729">
    <property type="entry name" value="DGOK"/>
</dbReference>
<dbReference type="InterPro" id="IPR042258">
    <property type="entry name" value="DGOK_N"/>
</dbReference>
<dbReference type="Pfam" id="PF05035">
    <property type="entry name" value="DGOK"/>
    <property type="match status" value="1"/>
</dbReference>
<dbReference type="EMBL" id="JBBUTF010000016">
    <property type="protein sequence ID" value="MEK8027686.1"/>
    <property type="molecule type" value="Genomic_DNA"/>
</dbReference>
<dbReference type="InterPro" id="IPR042257">
    <property type="entry name" value="DGOK_C"/>
</dbReference>
<accession>A0ABU9BCL8</accession>
<dbReference type="Gene3D" id="3.30.420.300">
    <property type="entry name" value="2-keto-3-deoxy-galactonokinase, substrate binding domain"/>
    <property type="match status" value="1"/>
</dbReference>
<name>A0ABU9BCL8_9BURK</name>
<keyword evidence="2" id="KW-1185">Reference proteome</keyword>
<reference evidence="1 2" key="1">
    <citation type="submission" date="2024-04" db="EMBL/GenBank/DDBJ databases">
        <title>Novel species of the genus Ideonella isolated from streams.</title>
        <authorList>
            <person name="Lu H."/>
        </authorList>
    </citation>
    <scope>NUCLEOTIDE SEQUENCE [LARGE SCALE GENOMIC DNA]</scope>
    <source>
        <strain evidence="1 2">BYS139W</strain>
    </source>
</reference>
<dbReference type="Gene3D" id="3.30.420.310">
    <property type="entry name" value="2-keto-3-deoxy-galactonokinase, C-terminal domain"/>
    <property type="match status" value="1"/>
</dbReference>
<sequence length="340" mass="35582">MSLRIDVSAPTPDPIPHDAALLALDWGTTRLRAFLMAADGRILATRESPQGLGALAGQGAAAFEAALQTLCADWPLDGLPAIAGGMVGAVGGWREAPYRDCPAALATLADPALAVQVDCARVRGGRLTLLPGLRWLPPAPELPDVMRGEEVQIAGALALQPALEADSWLLLPGTHAKWARVRDGRVLHFSTHMTGELYALLRRQSLLARLMPAEDAAADAADPHGAGWRAGLAQAARAQPGDLGHALFGARTLGLSSRLPSAELPGYLSGLLIGQELRCGLQALTADPAPLVLIGEAALCARYADALRQLAPQQPAPLQLGNTAPHGLWHCARRAGWLDG</sequence>
<comment type="caution">
    <text evidence="1">The sequence shown here is derived from an EMBL/GenBank/DDBJ whole genome shotgun (WGS) entry which is preliminary data.</text>
</comment>
<evidence type="ECO:0000313" key="1">
    <source>
        <dbReference type="EMBL" id="MEK8027686.1"/>
    </source>
</evidence>